<feature type="coiled-coil region" evidence="1">
    <location>
        <begin position="79"/>
        <end position="106"/>
    </location>
</feature>
<accession>A0A139A0X2</accession>
<feature type="compositionally biased region" description="Acidic residues" evidence="2">
    <location>
        <begin position="419"/>
        <end position="439"/>
    </location>
</feature>
<feature type="region of interest" description="Disordered" evidence="2">
    <location>
        <begin position="351"/>
        <end position="380"/>
    </location>
</feature>
<organism evidence="3 4">
    <name type="scientific">Gonapodya prolifera (strain JEL478)</name>
    <name type="common">Monoblepharis prolifera</name>
    <dbReference type="NCBI Taxonomy" id="1344416"/>
    <lineage>
        <taxon>Eukaryota</taxon>
        <taxon>Fungi</taxon>
        <taxon>Fungi incertae sedis</taxon>
        <taxon>Chytridiomycota</taxon>
        <taxon>Chytridiomycota incertae sedis</taxon>
        <taxon>Monoblepharidomycetes</taxon>
        <taxon>Monoblepharidales</taxon>
        <taxon>Gonapodyaceae</taxon>
        <taxon>Gonapodya</taxon>
    </lineage>
</organism>
<keyword evidence="4" id="KW-1185">Reference proteome</keyword>
<dbReference type="AlphaFoldDB" id="A0A139A0X2"/>
<reference evidence="3 4" key="1">
    <citation type="journal article" date="2015" name="Genome Biol. Evol.">
        <title>Phylogenomic analyses indicate that early fungi evolved digesting cell walls of algal ancestors of land plants.</title>
        <authorList>
            <person name="Chang Y."/>
            <person name="Wang S."/>
            <person name="Sekimoto S."/>
            <person name="Aerts A.L."/>
            <person name="Choi C."/>
            <person name="Clum A."/>
            <person name="LaButti K.M."/>
            <person name="Lindquist E.A."/>
            <person name="Yee Ngan C."/>
            <person name="Ohm R.A."/>
            <person name="Salamov A.A."/>
            <person name="Grigoriev I.V."/>
            <person name="Spatafora J.W."/>
            <person name="Berbee M.L."/>
        </authorList>
    </citation>
    <scope>NUCLEOTIDE SEQUENCE [LARGE SCALE GENOMIC DNA]</scope>
    <source>
        <strain evidence="3 4">JEL478</strain>
    </source>
</reference>
<proteinExistence type="predicted"/>
<protein>
    <submittedName>
        <fullName evidence="3">Uncharacterized protein</fullName>
    </submittedName>
</protein>
<dbReference type="Proteomes" id="UP000070544">
    <property type="component" value="Unassembled WGS sequence"/>
</dbReference>
<feature type="region of interest" description="Disordered" evidence="2">
    <location>
        <begin position="221"/>
        <end position="270"/>
    </location>
</feature>
<feature type="region of interest" description="Disordered" evidence="2">
    <location>
        <begin position="180"/>
        <end position="207"/>
    </location>
</feature>
<feature type="region of interest" description="Disordered" evidence="2">
    <location>
        <begin position="410"/>
        <end position="454"/>
    </location>
</feature>
<dbReference type="EMBL" id="KQ965839">
    <property type="protein sequence ID" value="KXS10003.1"/>
    <property type="molecule type" value="Genomic_DNA"/>
</dbReference>
<evidence type="ECO:0000313" key="4">
    <source>
        <dbReference type="Proteomes" id="UP000070544"/>
    </source>
</evidence>
<evidence type="ECO:0000256" key="1">
    <source>
        <dbReference type="SAM" id="Coils"/>
    </source>
</evidence>
<evidence type="ECO:0000256" key="2">
    <source>
        <dbReference type="SAM" id="MobiDB-lite"/>
    </source>
</evidence>
<feature type="compositionally biased region" description="Basic and acidic residues" evidence="2">
    <location>
        <begin position="181"/>
        <end position="195"/>
    </location>
</feature>
<feature type="compositionally biased region" description="Polar residues" evidence="2">
    <location>
        <begin position="358"/>
        <end position="378"/>
    </location>
</feature>
<feature type="region of interest" description="Disordered" evidence="2">
    <location>
        <begin position="280"/>
        <end position="299"/>
    </location>
</feature>
<name>A0A139A0X2_GONPJ</name>
<gene>
    <name evidence="3" type="ORF">M427DRAFT_193166</name>
</gene>
<evidence type="ECO:0000313" key="3">
    <source>
        <dbReference type="EMBL" id="KXS10003.1"/>
    </source>
</evidence>
<keyword evidence="1" id="KW-0175">Coiled coil</keyword>
<feature type="compositionally biased region" description="Polar residues" evidence="2">
    <location>
        <begin position="221"/>
        <end position="234"/>
    </location>
</feature>
<sequence length="636" mass="69875">MCNETTRPSPRMMEHDILNQAAEATSDSASPAKLKGERRKRGDLLYDLIEAGALQQLATEREERRIRLAAKVEQTRLAIADKAVRLKCAQAQREEADRQKRLAKLKSLHPVTKRRHQPGIVVPLSTEPKRFHVSSNHSGNNLGALSANNSHRSTTIANNLSSCLADSHVLSVSSTVFRQDPQLHSRTEHASRAGRNELSSSADSRRRSRFMIIHSATPGRSSRATLFSRPTSGHKNVANDVPQASFRPGDDLPPFSKLEGHPTSQHDNLTSLPRYSLSLAAPRHSSSRQRSNSLAPASPVDRVFGSERAWLSFHDRYIKGWEIGGGSKGIEGAQEFLESVKVRATKSAKRRGAEMWNHSPTISANPRITTNEARSGNQSHRRLLLTKTSLLAHAERNKTRVSQFITARPEFGQVFGKDDQDEHENEDETGGSESEEVESEYSGSNLHTPMANPSFVGGIRASGVWESLRKSGSAAQDETRGMDGLLNANIESRILDDNDVRFDGSSAVQQSSEEISSFSNNLVVSMSDEGPANTGGIADSLLHTSEGVEDETTSRQGLDETNEISAGRFTSAVLPWEPLSMAATVEGPRTWTIIPRNSRSTEAPDVDVQYLGKVLRSSTKVKFLEVERDVGRVYAL</sequence>